<evidence type="ECO:0000313" key="1">
    <source>
        <dbReference type="EMBL" id="OMD30142.1"/>
    </source>
</evidence>
<dbReference type="RefSeq" id="WP_076179331.1">
    <property type="nucleotide sequence ID" value="NZ_JALLFV010000002.1"/>
</dbReference>
<accession>A0A1R0X6D1</accession>
<dbReference type="EMBL" id="MKQP01000027">
    <property type="protein sequence ID" value="OMD30142.1"/>
    <property type="molecule type" value="Genomic_DNA"/>
</dbReference>
<name>A0A1R0X6D1_9BACL</name>
<proteinExistence type="predicted"/>
<evidence type="ECO:0000313" key="2">
    <source>
        <dbReference type="Proteomes" id="UP000187465"/>
    </source>
</evidence>
<organism evidence="1 2">
    <name type="scientific">Paenibacillus odorifer</name>
    <dbReference type="NCBI Taxonomy" id="189426"/>
    <lineage>
        <taxon>Bacteria</taxon>
        <taxon>Bacillati</taxon>
        <taxon>Bacillota</taxon>
        <taxon>Bacilli</taxon>
        <taxon>Bacillales</taxon>
        <taxon>Paenibacillaceae</taxon>
        <taxon>Paenibacillus</taxon>
    </lineage>
</organism>
<dbReference type="Proteomes" id="UP000187465">
    <property type="component" value="Unassembled WGS sequence"/>
</dbReference>
<sequence>MNLFRMGSKPLGIERISTFLEDNYVSIGYPGIGDLENLSTEELHDRLIGTYQYSELELMQHLQALQLFVHTMQDGDYVLVADGDWVHLGDLGDYFYNEFTDNVDEGTCHRRGVTWLKSVPISELNTGVRELFNQSAPVVQYNGPKPSARLDLWITGVSANEQEVNSPLELDEETLSKALNILKDALICDDSERRERAAIAILQYAK</sequence>
<gene>
    <name evidence="1" type="ORF">BJP51_21595</name>
</gene>
<protein>
    <submittedName>
        <fullName evidence="1">Uncharacterized protein</fullName>
    </submittedName>
</protein>
<comment type="caution">
    <text evidence="1">The sequence shown here is derived from an EMBL/GenBank/DDBJ whole genome shotgun (WGS) entry which is preliminary data.</text>
</comment>
<dbReference type="AlphaFoldDB" id="A0A1R0X6D1"/>
<reference evidence="1 2" key="1">
    <citation type="submission" date="2016-10" db="EMBL/GenBank/DDBJ databases">
        <title>Paenibacillus species isolates.</title>
        <authorList>
            <person name="Beno S.M."/>
        </authorList>
    </citation>
    <scope>NUCLEOTIDE SEQUENCE [LARGE SCALE GENOMIC DNA]</scope>
    <source>
        <strain evidence="1 2">FSL H7-0604</strain>
    </source>
</reference>